<evidence type="ECO:0000256" key="3">
    <source>
        <dbReference type="ARBA" id="ARBA00023315"/>
    </source>
</evidence>
<evidence type="ECO:0000313" key="5">
    <source>
        <dbReference type="Proteomes" id="UP000030645"/>
    </source>
</evidence>
<keyword evidence="5" id="KW-1185">Reference proteome</keyword>
<dbReference type="GO" id="GO:0016746">
    <property type="term" value="F:acyltransferase activity"/>
    <property type="evidence" value="ECO:0007669"/>
    <property type="project" value="UniProtKB-KW"/>
</dbReference>
<evidence type="ECO:0000256" key="2">
    <source>
        <dbReference type="ARBA" id="ARBA00022679"/>
    </source>
</evidence>
<dbReference type="InterPro" id="IPR023213">
    <property type="entry name" value="CAT-like_dom_sf"/>
</dbReference>
<dbReference type="PANTHER" id="PTHR31623:SF122">
    <property type="entry name" value="HXXXD-TYPE ACYL-TRANSFERASE FAMILY PROTEIN"/>
    <property type="match status" value="1"/>
</dbReference>
<keyword evidence="2 4" id="KW-0808">Transferase</keyword>
<evidence type="ECO:0000256" key="1">
    <source>
        <dbReference type="ARBA" id="ARBA00009861"/>
    </source>
</evidence>
<reference evidence="5" key="1">
    <citation type="submission" date="2013-01" db="EMBL/GenBank/DDBJ databases">
        <title>Draft Genome Sequence of a Mulberry Tree, Morus notabilis C.K. Schneid.</title>
        <authorList>
            <person name="He N."/>
            <person name="Zhao S."/>
        </authorList>
    </citation>
    <scope>NUCLEOTIDE SEQUENCE</scope>
</reference>
<sequence>MNDSIELRFKIKTAKEITIGSLDSLLLIAGRINDNITIECDDGGAQFVEVRFGGLLSRFLEQPADLKILQRLLPIAFGSQKAGTWPLLVVRATFFNCGGLAVGVCLSHKCADATTMGIFMKCWAAASSGSAQVVSPVLNAPSYFPPKDIPFIGATFELKKAECVTKRYVFDKEKIVALKAKTASDSVQQPTRVEVVTALIGKCVMSASRSNLGFAKKFVLSPSINICRRADLPLSDNLVGNLIGYFLAETNEDEPEVETLVAELRKGIREYSENKAKRLRGDGASEVICKDLIEGGELIRRDDIRVLIFTSLCFDLYEVVDFGWGKPIWVTMPATGHSNVVTLMDTRGGWS</sequence>
<dbReference type="Pfam" id="PF02458">
    <property type="entry name" value="Transferase"/>
    <property type="match status" value="1"/>
</dbReference>
<gene>
    <name evidence="4" type="ORF">L484_027593</name>
</gene>
<comment type="similarity">
    <text evidence="1">Belongs to the plant acyltransferase family.</text>
</comment>
<dbReference type="STRING" id="981085.W9RMS8"/>
<dbReference type="PANTHER" id="PTHR31623">
    <property type="entry name" value="F21J9.9"/>
    <property type="match status" value="1"/>
</dbReference>
<dbReference type="Gene3D" id="3.30.559.10">
    <property type="entry name" value="Chloramphenicol acetyltransferase-like domain"/>
    <property type="match status" value="2"/>
</dbReference>
<proteinExistence type="inferred from homology"/>
<name>W9RMS8_9ROSA</name>
<keyword evidence="3 4" id="KW-0012">Acyltransferase</keyword>
<accession>W9RMS8</accession>
<dbReference type="eggNOG" id="ENOG502QQQA">
    <property type="taxonomic scope" value="Eukaryota"/>
</dbReference>
<evidence type="ECO:0000313" key="4">
    <source>
        <dbReference type="EMBL" id="EXB82421.1"/>
    </source>
</evidence>
<dbReference type="EMBL" id="KE344869">
    <property type="protein sequence ID" value="EXB82421.1"/>
    <property type="molecule type" value="Genomic_DNA"/>
</dbReference>
<dbReference type="AlphaFoldDB" id="W9RMS8"/>
<protein>
    <submittedName>
        <fullName evidence="4">BAHD acyltransferase</fullName>
    </submittedName>
</protein>
<organism evidence="4 5">
    <name type="scientific">Morus notabilis</name>
    <dbReference type="NCBI Taxonomy" id="981085"/>
    <lineage>
        <taxon>Eukaryota</taxon>
        <taxon>Viridiplantae</taxon>
        <taxon>Streptophyta</taxon>
        <taxon>Embryophyta</taxon>
        <taxon>Tracheophyta</taxon>
        <taxon>Spermatophyta</taxon>
        <taxon>Magnoliopsida</taxon>
        <taxon>eudicotyledons</taxon>
        <taxon>Gunneridae</taxon>
        <taxon>Pentapetalae</taxon>
        <taxon>rosids</taxon>
        <taxon>fabids</taxon>
        <taxon>Rosales</taxon>
        <taxon>Moraceae</taxon>
        <taxon>Moreae</taxon>
        <taxon>Morus</taxon>
    </lineage>
</organism>
<dbReference type="Proteomes" id="UP000030645">
    <property type="component" value="Unassembled WGS sequence"/>
</dbReference>